<dbReference type="AlphaFoldDB" id="A0AB39WV40"/>
<dbReference type="SMART" id="SM00421">
    <property type="entry name" value="HTH_LUXR"/>
    <property type="match status" value="1"/>
</dbReference>
<dbReference type="PRINTS" id="PR00038">
    <property type="entry name" value="HTHLUXR"/>
</dbReference>
<dbReference type="SUPFAM" id="SSF46894">
    <property type="entry name" value="C-terminal effector domain of the bipartite response regulators"/>
    <property type="match status" value="1"/>
</dbReference>
<dbReference type="CDD" id="cd06170">
    <property type="entry name" value="LuxR_C_like"/>
    <property type="match status" value="1"/>
</dbReference>
<dbReference type="InterPro" id="IPR036388">
    <property type="entry name" value="WH-like_DNA-bd_sf"/>
</dbReference>
<accession>A0AB39WV40</accession>
<sequence>MNNKVQLKSLTSYLSKTFSACKTLDDLWTACISTTKQVNFEHFSFRIQYPTPFTNPKNHTYGNYPFNPDPLLSTKRANITSGFFRVCTEHLDTLSHLETHKTAPLFNLDDNIYYITQSIPKQDGVFEHLLLARAHQKIEYREMKTLHFVIEKMTAEIHNWMSKINSPASLAVTLSTREKEILRWGADGKTSEEIAIILGLSQDTINFHYKTIQNKIGTTNRAQAIAYAIIKDYI</sequence>
<proteinExistence type="predicted"/>
<dbReference type="PANTHER" id="PTHR44688">
    <property type="entry name" value="DNA-BINDING TRANSCRIPTIONAL ACTIVATOR DEVR_DOSR"/>
    <property type="match status" value="1"/>
</dbReference>
<protein>
    <submittedName>
        <fullName evidence="5">LuxR C-terminal-related transcriptional regulator</fullName>
    </submittedName>
</protein>
<organism evidence="5">
    <name type="scientific">Pseudomonas sp. WC2401</name>
    <dbReference type="NCBI Taxonomy" id="3234143"/>
    <lineage>
        <taxon>Bacteria</taxon>
        <taxon>Pseudomonadati</taxon>
        <taxon>Pseudomonadota</taxon>
        <taxon>Gammaproteobacteria</taxon>
        <taxon>Pseudomonadales</taxon>
        <taxon>Pseudomonadaceae</taxon>
        <taxon>Pseudomonas</taxon>
    </lineage>
</organism>
<keyword evidence="1" id="KW-0805">Transcription regulation</keyword>
<dbReference type="Gene3D" id="1.10.10.10">
    <property type="entry name" value="Winged helix-like DNA-binding domain superfamily/Winged helix DNA-binding domain"/>
    <property type="match status" value="1"/>
</dbReference>
<evidence type="ECO:0000259" key="4">
    <source>
        <dbReference type="PROSITE" id="PS50043"/>
    </source>
</evidence>
<dbReference type="RefSeq" id="WP_369781989.1">
    <property type="nucleotide sequence ID" value="NZ_CP165623.1"/>
</dbReference>
<evidence type="ECO:0000256" key="3">
    <source>
        <dbReference type="ARBA" id="ARBA00023163"/>
    </source>
</evidence>
<gene>
    <name evidence="5" type="ORF">AB3G35_20145</name>
</gene>
<name>A0AB39WV40_9PSED</name>
<dbReference type="GO" id="GO:0006355">
    <property type="term" value="P:regulation of DNA-templated transcription"/>
    <property type="evidence" value="ECO:0007669"/>
    <property type="project" value="InterPro"/>
</dbReference>
<dbReference type="InterPro" id="IPR000792">
    <property type="entry name" value="Tscrpt_reg_LuxR_C"/>
</dbReference>
<keyword evidence="2" id="KW-0238">DNA-binding</keyword>
<dbReference type="Gene3D" id="3.30.450.80">
    <property type="entry name" value="Transcription factor LuxR-like, autoinducer-binding domain"/>
    <property type="match status" value="1"/>
</dbReference>
<dbReference type="EMBL" id="CP165623">
    <property type="protein sequence ID" value="XDV05351.1"/>
    <property type="molecule type" value="Genomic_DNA"/>
</dbReference>
<dbReference type="InterPro" id="IPR036693">
    <property type="entry name" value="TF_LuxR_autoind-bd_dom_sf"/>
</dbReference>
<reference evidence="5" key="1">
    <citation type="submission" date="2024-07" db="EMBL/GenBank/DDBJ databases">
        <authorList>
            <person name="Biller S.J."/>
        </authorList>
    </citation>
    <scope>NUCLEOTIDE SEQUENCE</scope>
    <source>
        <strain evidence="5">WC2401</strain>
    </source>
</reference>
<keyword evidence="3" id="KW-0804">Transcription</keyword>
<dbReference type="Pfam" id="PF00196">
    <property type="entry name" value="GerE"/>
    <property type="match status" value="1"/>
</dbReference>
<evidence type="ECO:0000313" key="5">
    <source>
        <dbReference type="EMBL" id="XDV05351.1"/>
    </source>
</evidence>
<dbReference type="PANTHER" id="PTHR44688:SF16">
    <property type="entry name" value="DNA-BINDING TRANSCRIPTIONAL ACTIVATOR DEVR_DOSR"/>
    <property type="match status" value="1"/>
</dbReference>
<dbReference type="PROSITE" id="PS50043">
    <property type="entry name" value="HTH_LUXR_2"/>
    <property type="match status" value="1"/>
</dbReference>
<evidence type="ECO:0000256" key="2">
    <source>
        <dbReference type="ARBA" id="ARBA00023125"/>
    </source>
</evidence>
<evidence type="ECO:0000256" key="1">
    <source>
        <dbReference type="ARBA" id="ARBA00023015"/>
    </source>
</evidence>
<dbReference type="InterPro" id="IPR016032">
    <property type="entry name" value="Sig_transdc_resp-reg_C-effctor"/>
</dbReference>
<feature type="domain" description="HTH luxR-type" evidence="4">
    <location>
        <begin position="167"/>
        <end position="232"/>
    </location>
</feature>
<dbReference type="GO" id="GO:0003677">
    <property type="term" value="F:DNA binding"/>
    <property type="evidence" value="ECO:0007669"/>
    <property type="project" value="UniProtKB-KW"/>
</dbReference>